<organism evidence="2 3">
    <name type="scientific">Candidatus Desantisbacteria bacterium CG2_30_40_21</name>
    <dbReference type="NCBI Taxonomy" id="1817895"/>
    <lineage>
        <taxon>Bacteria</taxon>
        <taxon>Candidatus Desantisiibacteriota</taxon>
    </lineage>
</organism>
<dbReference type="STRING" id="1817895.AUJ95_00885"/>
<name>A0A1J5EGV6_9BACT</name>
<keyword evidence="1" id="KW-0732">Signal</keyword>
<evidence type="ECO:0000313" key="3">
    <source>
        <dbReference type="Proteomes" id="UP000183085"/>
    </source>
</evidence>
<feature type="chain" id="PRO_5012633901" evidence="1">
    <location>
        <begin position="20"/>
        <end position="1102"/>
    </location>
</feature>
<comment type="caution">
    <text evidence="2">The sequence shown here is derived from an EMBL/GenBank/DDBJ whole genome shotgun (WGS) entry which is preliminary data.</text>
</comment>
<evidence type="ECO:0000256" key="1">
    <source>
        <dbReference type="SAM" id="SignalP"/>
    </source>
</evidence>
<sequence length="1102" mass="124597">MKRMLLLSIILFSPTFLYAEDRPKPFNISGTKMFSSTYADIKGNTTAKSEGFKLNQSTRLLLEGKTKNGLNAYMNYDDTRQINPLEMLINYQKDILSASLGHMDVVLNETEFSGYNSRMFGVKAGVKTDKFNTQVFGATNRGISKTATYQGNIGHESRYIYEDEFVIRKYYQLLPEIVQDVLIDDGISENGDGFTTLTQSTDYTILQQTLGTTTIPVLVLNTPAETDAIIQVVYEQSGTLTIKGPDTADDEIRSYYKLSYPDVVPGKEVIGSLTRGTDYQINYPDGSVYFATKTDFNIDYDYAAKTYHLEPPVLPGSERVMVNGNQKQRGIDYTVNYETGEVRFFDQHASGIYADSEVKIEYETVAEGNRYNLTGLRGNYSLKNWMDMGCTYLSKSDAAPKAKTTQAMAQMNHQIVGFDANIHPMEGLKITGEVAASRKEPGNYGKIFVDDMEGDDILTRWKTLSSEAKLAAEKTPEFIFHPESTDNHQVLRISCGQGTSTIEQIFTTPLDLSLYSSMGIWIHAPASVTVTLCLYSASNHYFLYDITPDRKGEYLYIKKNLTTDAVLYGSPDMKNINRIQIILNNNGTQTANLYLDDLIADGGLARDGLAKKVEAVFENEQFKFKAGLKDIDYGFVPIGLNDFESISDTRNYQAEAQIPLVQQTTLLMKYENKLKSKSSLEKQLKQDIFSTGIKFNPSETLKFNIDYKQENENDCKAVQQINNVNKKTTAIIDINRENILHLSRFGFFNRLMNVNSRDNIHHLHASSNHTYLRFNLVPVSGMELIPEYKLKQTKDINKDTRISEEENILGAINIASSDKLSTILRYAHDNLSNLVLNSQQYNQSLSLEFGLTMDKWPSLNTFLENTQKKYMENQFITSQTDASGGDMKIAFSSPNRYSWLVQYRFSRNSSDGIKNKTDNYMGETTRWFRVWKQAGTSSLTPRISQDITNSIIVDTYFVSWETIFKRGISTKLSYELSERDTSSKNVPSIKIGYTTEKWNTSSEIKQTKNLNKVTSLKTIDNFSSLSAGYKLKDRLALNESFTCSDNESTHKTTHSSSTEINWEINKMLNAILKSVWSSVHDQVSSSLDYESNKVGVDVSIVF</sequence>
<gene>
    <name evidence="2" type="ORF">AUJ95_00885</name>
</gene>
<reference evidence="2 3" key="1">
    <citation type="journal article" date="2016" name="Environ. Microbiol.">
        <title>Genomic resolution of a cold subsurface aquifer community provides metabolic insights for novel microbes adapted to high CO concentrations.</title>
        <authorList>
            <person name="Probst A.J."/>
            <person name="Castelle C.J."/>
            <person name="Singh A."/>
            <person name="Brown C.T."/>
            <person name="Anantharaman K."/>
            <person name="Sharon I."/>
            <person name="Hug L.A."/>
            <person name="Burstein D."/>
            <person name="Emerson J.B."/>
            <person name="Thomas B.C."/>
            <person name="Banfield J.F."/>
        </authorList>
    </citation>
    <scope>NUCLEOTIDE SEQUENCE [LARGE SCALE GENOMIC DNA]</scope>
    <source>
        <strain evidence="2">CG2_30_40_21</strain>
    </source>
</reference>
<feature type="signal peptide" evidence="1">
    <location>
        <begin position="1"/>
        <end position="19"/>
    </location>
</feature>
<dbReference type="EMBL" id="MNYI01000023">
    <property type="protein sequence ID" value="OIP43231.1"/>
    <property type="molecule type" value="Genomic_DNA"/>
</dbReference>
<proteinExistence type="predicted"/>
<evidence type="ECO:0000313" key="2">
    <source>
        <dbReference type="EMBL" id="OIP43231.1"/>
    </source>
</evidence>
<protein>
    <submittedName>
        <fullName evidence="2">Uncharacterized protein</fullName>
    </submittedName>
</protein>
<dbReference type="AlphaFoldDB" id="A0A1J5EGV6"/>
<accession>A0A1J5EGV6</accession>
<dbReference type="Proteomes" id="UP000183085">
    <property type="component" value="Unassembled WGS sequence"/>
</dbReference>